<feature type="region of interest" description="Disordered" evidence="1">
    <location>
        <begin position="135"/>
        <end position="155"/>
    </location>
</feature>
<gene>
    <name evidence="2" type="ORF">AK812_SmicGene45182</name>
</gene>
<dbReference type="EMBL" id="LSRX01002814">
    <property type="protein sequence ID" value="OLP75084.1"/>
    <property type="molecule type" value="Genomic_DNA"/>
</dbReference>
<reference evidence="2 3" key="1">
    <citation type="submission" date="2016-02" db="EMBL/GenBank/DDBJ databases">
        <title>Genome analysis of coral dinoflagellate symbionts highlights evolutionary adaptations to a symbiotic lifestyle.</title>
        <authorList>
            <person name="Aranda M."/>
            <person name="Li Y."/>
            <person name="Liew Y.J."/>
            <person name="Baumgarten S."/>
            <person name="Simakov O."/>
            <person name="Wilson M."/>
            <person name="Piel J."/>
            <person name="Ashoor H."/>
            <person name="Bougouffa S."/>
            <person name="Bajic V.B."/>
            <person name="Ryu T."/>
            <person name="Ravasi T."/>
            <person name="Bayer T."/>
            <person name="Micklem G."/>
            <person name="Kim H."/>
            <person name="Bhak J."/>
            <person name="Lajeunesse T.C."/>
            <person name="Voolstra C.R."/>
        </authorList>
    </citation>
    <scope>NUCLEOTIDE SEQUENCE [LARGE SCALE GENOMIC DNA]</scope>
    <source>
        <strain evidence="2 3">CCMP2467</strain>
    </source>
</reference>
<dbReference type="AlphaFoldDB" id="A0A1Q9BWR6"/>
<evidence type="ECO:0000313" key="3">
    <source>
        <dbReference type="Proteomes" id="UP000186817"/>
    </source>
</evidence>
<keyword evidence="3" id="KW-1185">Reference proteome</keyword>
<dbReference type="Proteomes" id="UP000186817">
    <property type="component" value="Unassembled WGS sequence"/>
</dbReference>
<protein>
    <submittedName>
        <fullName evidence="2">Uncharacterized protein</fullName>
    </submittedName>
</protein>
<sequence>MMRTQSRQLEEMRKDGVKNDPSIKVIQEDFSMRVPNDLTLRDLLEDFSLGGKSNLSWKDLLEDFGARWPRDFINYSRQLGKLDKRNADEDWLEVIDGPLRDISDSSSWWWDAVKKRACDSYRIWVASGPYERNALAGDGRNGSSRDGGEINHEISSITDNPTDYLYSKCDNRYLEEEQMLYLWC</sequence>
<accession>A0A1Q9BWR6</accession>
<organism evidence="2 3">
    <name type="scientific">Symbiodinium microadriaticum</name>
    <name type="common">Dinoflagellate</name>
    <name type="synonym">Zooxanthella microadriatica</name>
    <dbReference type="NCBI Taxonomy" id="2951"/>
    <lineage>
        <taxon>Eukaryota</taxon>
        <taxon>Sar</taxon>
        <taxon>Alveolata</taxon>
        <taxon>Dinophyceae</taxon>
        <taxon>Suessiales</taxon>
        <taxon>Symbiodiniaceae</taxon>
        <taxon>Symbiodinium</taxon>
    </lineage>
</organism>
<proteinExistence type="predicted"/>
<evidence type="ECO:0000256" key="1">
    <source>
        <dbReference type="SAM" id="MobiDB-lite"/>
    </source>
</evidence>
<evidence type="ECO:0000313" key="2">
    <source>
        <dbReference type="EMBL" id="OLP75084.1"/>
    </source>
</evidence>
<comment type="caution">
    <text evidence="2">The sequence shown here is derived from an EMBL/GenBank/DDBJ whole genome shotgun (WGS) entry which is preliminary data.</text>
</comment>
<name>A0A1Q9BWR6_SYMMI</name>